<comment type="catalytic activity">
    <reaction evidence="1">
        <text>ATP + protein L-histidine = ADP + protein N-phospho-L-histidine.</text>
        <dbReference type="EC" id="2.7.13.3"/>
    </reaction>
</comment>
<dbReference type="Pfam" id="PF00512">
    <property type="entry name" value="HisKA"/>
    <property type="match status" value="1"/>
</dbReference>
<dbReference type="EC" id="2.7.13.3" evidence="2"/>
<evidence type="ECO:0000256" key="3">
    <source>
        <dbReference type="ARBA" id="ARBA00022553"/>
    </source>
</evidence>
<feature type="chain" id="PRO_5020726519" description="histidine kinase" evidence="8">
    <location>
        <begin position="25"/>
        <end position="737"/>
    </location>
</feature>
<dbReference type="AlphaFoldDB" id="A0A4Q7NXC0"/>
<evidence type="ECO:0000313" key="11">
    <source>
        <dbReference type="EMBL" id="RZS92026.1"/>
    </source>
</evidence>
<sequence length="737" mass="84385">MQYNKVKKYLIISLLSLLPFATIGQEYENLTYKELETTVKKTENRISSMGRVNSIRTIETIIDIAGKFHTSQEFYLKALSYNVLGKIHYLAKDYKKAIENFKIAELFLKEIKGYPDLRIDINNNIAVIYLEGYDKPGRALQKIKVIYESYTDLDPDLKHSIELNLANIYIQIKKYNKAYTLLKRCEKHFSDKPKLASSLSRTYASFGDYFAKKGKYDVGIHYYEKAADIAETNEWYRQAMEIYKKYEELLITIGRKDLAYTILSKYTKHQQTAFELEKSQADQFKQQLTVVEEKKTIETQKAEQSKNISILTLSLLVLCLIFFCFFIYNHKKTKVLSESLAVRNKELKRAKKESDKLAAVKTKFISTVSHELRTPLYGVIGLSTILQDRIKDEENQKFIKLMKFSANHLLNLINDVLQVSKMESYEIKLDESSLNLKTLAYNIKDSFQYQAEENGNTLNLNIDPDIPTNLIGDSIRLSQIFINLIGNANKFTKNGNIWLNFINPVIKKDTVAIRFEIKDEGRGIPEEKQKLIFEKFSQAEKNDHGTGTGLGLHIVKNLVELHGGEINIESTPGKGSTFYFTLSFKIDHQATETADIEESTSAIPLTETSDYTILIVEDNKINQVVTKNILKSRGYKSEIASDGLIAIDMASNNDYDLILMDLNMPNMGGMEATLKIREFNKGVPIVALTASDSHGTIKEILDPSSGFSDFLHKPYKNEEFFKKLEFHLREHNVSKAS</sequence>
<dbReference type="FunFam" id="3.30.565.10:FF:000010">
    <property type="entry name" value="Sensor histidine kinase RcsC"/>
    <property type="match status" value="1"/>
</dbReference>
<keyword evidence="8" id="KW-0732">Signal</keyword>
<dbReference type="SMART" id="SM00387">
    <property type="entry name" value="HATPase_c"/>
    <property type="match status" value="1"/>
</dbReference>
<organism evidence="11 12">
    <name type="scientific">Aquimarina brevivitae</name>
    <dbReference type="NCBI Taxonomy" id="323412"/>
    <lineage>
        <taxon>Bacteria</taxon>
        <taxon>Pseudomonadati</taxon>
        <taxon>Bacteroidota</taxon>
        <taxon>Flavobacteriia</taxon>
        <taxon>Flavobacteriales</taxon>
        <taxon>Flavobacteriaceae</taxon>
        <taxon>Aquimarina</taxon>
    </lineage>
</organism>
<keyword evidence="4" id="KW-0902">Two-component regulatory system</keyword>
<accession>A0A4Q7NXC0</accession>
<dbReference type="SUPFAM" id="SSF48452">
    <property type="entry name" value="TPR-like"/>
    <property type="match status" value="1"/>
</dbReference>
<dbReference type="InterPro" id="IPR001789">
    <property type="entry name" value="Sig_transdc_resp-reg_receiver"/>
</dbReference>
<keyword evidence="7" id="KW-0812">Transmembrane</keyword>
<dbReference type="CDD" id="cd00082">
    <property type="entry name" value="HisKA"/>
    <property type="match status" value="1"/>
</dbReference>
<dbReference type="SMART" id="SM00028">
    <property type="entry name" value="TPR"/>
    <property type="match status" value="3"/>
</dbReference>
<dbReference type="InterPro" id="IPR004358">
    <property type="entry name" value="Sig_transdc_His_kin-like_C"/>
</dbReference>
<dbReference type="Pfam" id="PF00072">
    <property type="entry name" value="Response_reg"/>
    <property type="match status" value="1"/>
</dbReference>
<keyword evidence="7" id="KW-0472">Membrane</keyword>
<evidence type="ECO:0000256" key="2">
    <source>
        <dbReference type="ARBA" id="ARBA00012438"/>
    </source>
</evidence>
<keyword evidence="3 5" id="KW-0597">Phosphoprotein</keyword>
<dbReference type="SUPFAM" id="SSF52172">
    <property type="entry name" value="CheY-like"/>
    <property type="match status" value="1"/>
</dbReference>
<keyword evidence="12" id="KW-1185">Reference proteome</keyword>
<dbReference type="EMBL" id="SGXE01000005">
    <property type="protein sequence ID" value="RZS92026.1"/>
    <property type="molecule type" value="Genomic_DNA"/>
</dbReference>
<dbReference type="PROSITE" id="PS50109">
    <property type="entry name" value="HIS_KIN"/>
    <property type="match status" value="1"/>
</dbReference>
<dbReference type="OrthoDB" id="9815750at2"/>
<evidence type="ECO:0000313" key="12">
    <source>
        <dbReference type="Proteomes" id="UP000292262"/>
    </source>
</evidence>
<dbReference type="PROSITE" id="PS50005">
    <property type="entry name" value="TPR"/>
    <property type="match status" value="1"/>
</dbReference>
<feature type="modified residue" description="4-aspartylphosphate" evidence="5">
    <location>
        <position position="661"/>
    </location>
</feature>
<comment type="caution">
    <text evidence="11">The sequence shown here is derived from an EMBL/GenBank/DDBJ whole genome shotgun (WGS) entry which is preliminary data.</text>
</comment>
<dbReference type="InterPro" id="IPR011006">
    <property type="entry name" value="CheY-like_superfamily"/>
</dbReference>
<evidence type="ECO:0000256" key="1">
    <source>
        <dbReference type="ARBA" id="ARBA00000085"/>
    </source>
</evidence>
<dbReference type="InterPro" id="IPR003661">
    <property type="entry name" value="HisK_dim/P_dom"/>
</dbReference>
<dbReference type="Gene3D" id="3.30.565.10">
    <property type="entry name" value="Histidine kinase-like ATPase, C-terminal domain"/>
    <property type="match status" value="1"/>
</dbReference>
<dbReference type="Proteomes" id="UP000292262">
    <property type="component" value="Unassembled WGS sequence"/>
</dbReference>
<dbReference type="PRINTS" id="PR00344">
    <property type="entry name" value="BCTRLSENSOR"/>
</dbReference>
<reference evidence="11 12" key="1">
    <citation type="submission" date="2019-02" db="EMBL/GenBank/DDBJ databases">
        <title>Genomic Encyclopedia of Type Strains, Phase IV (KMG-IV): sequencing the most valuable type-strain genomes for metagenomic binning, comparative biology and taxonomic classification.</title>
        <authorList>
            <person name="Goeker M."/>
        </authorList>
    </citation>
    <scope>NUCLEOTIDE SEQUENCE [LARGE SCALE GENOMIC DNA]</scope>
    <source>
        <strain evidence="11 12">DSM 17196</strain>
    </source>
</reference>
<evidence type="ECO:0000256" key="5">
    <source>
        <dbReference type="PROSITE-ProRule" id="PRU00169"/>
    </source>
</evidence>
<dbReference type="SUPFAM" id="SSF47384">
    <property type="entry name" value="Homodimeric domain of signal transducing histidine kinase"/>
    <property type="match status" value="1"/>
</dbReference>
<dbReference type="SUPFAM" id="SSF55874">
    <property type="entry name" value="ATPase domain of HSP90 chaperone/DNA topoisomerase II/histidine kinase"/>
    <property type="match status" value="1"/>
</dbReference>
<dbReference type="RefSeq" id="WP_130287653.1">
    <property type="nucleotide sequence ID" value="NZ_SGXE01000005.1"/>
</dbReference>
<evidence type="ECO:0000256" key="4">
    <source>
        <dbReference type="ARBA" id="ARBA00023012"/>
    </source>
</evidence>
<feature type="domain" description="Histidine kinase" evidence="9">
    <location>
        <begin position="367"/>
        <end position="586"/>
    </location>
</feature>
<keyword evidence="6" id="KW-0802">TPR repeat</keyword>
<name>A0A4Q7NXC0_9FLAO</name>
<keyword evidence="11" id="KW-0418">Kinase</keyword>
<dbReference type="SMART" id="SM00448">
    <property type="entry name" value="REC"/>
    <property type="match status" value="1"/>
</dbReference>
<dbReference type="GO" id="GO:0000155">
    <property type="term" value="F:phosphorelay sensor kinase activity"/>
    <property type="evidence" value="ECO:0007669"/>
    <property type="project" value="InterPro"/>
</dbReference>
<evidence type="ECO:0000259" key="9">
    <source>
        <dbReference type="PROSITE" id="PS50109"/>
    </source>
</evidence>
<dbReference type="SMART" id="SM00388">
    <property type="entry name" value="HisKA"/>
    <property type="match status" value="1"/>
</dbReference>
<dbReference type="CDD" id="cd17546">
    <property type="entry name" value="REC_hyHK_CKI1_RcsC-like"/>
    <property type="match status" value="1"/>
</dbReference>
<evidence type="ECO:0000256" key="7">
    <source>
        <dbReference type="SAM" id="Phobius"/>
    </source>
</evidence>
<dbReference type="InterPro" id="IPR005467">
    <property type="entry name" value="His_kinase_dom"/>
</dbReference>
<dbReference type="CDD" id="cd16922">
    <property type="entry name" value="HATPase_EvgS-ArcB-TorS-like"/>
    <property type="match status" value="1"/>
</dbReference>
<dbReference type="PANTHER" id="PTHR45339:SF1">
    <property type="entry name" value="HYBRID SIGNAL TRANSDUCTION HISTIDINE KINASE J"/>
    <property type="match status" value="1"/>
</dbReference>
<dbReference type="InterPro" id="IPR036097">
    <property type="entry name" value="HisK_dim/P_sf"/>
</dbReference>
<evidence type="ECO:0000256" key="6">
    <source>
        <dbReference type="PROSITE-ProRule" id="PRU00339"/>
    </source>
</evidence>
<evidence type="ECO:0000259" key="10">
    <source>
        <dbReference type="PROSITE" id="PS50110"/>
    </source>
</evidence>
<dbReference type="InterPro" id="IPR003594">
    <property type="entry name" value="HATPase_dom"/>
</dbReference>
<dbReference type="Pfam" id="PF02518">
    <property type="entry name" value="HATPase_c"/>
    <property type="match status" value="1"/>
</dbReference>
<dbReference type="Gene3D" id="1.10.287.130">
    <property type="match status" value="1"/>
</dbReference>
<dbReference type="Gene3D" id="1.25.40.10">
    <property type="entry name" value="Tetratricopeptide repeat domain"/>
    <property type="match status" value="1"/>
</dbReference>
<proteinExistence type="predicted"/>
<dbReference type="InterPro" id="IPR011990">
    <property type="entry name" value="TPR-like_helical_dom_sf"/>
</dbReference>
<dbReference type="InterPro" id="IPR036890">
    <property type="entry name" value="HATPase_C_sf"/>
</dbReference>
<gene>
    <name evidence="11" type="ORF">EV197_3138</name>
</gene>
<keyword evidence="7" id="KW-1133">Transmembrane helix</keyword>
<feature type="domain" description="Response regulatory" evidence="10">
    <location>
        <begin position="612"/>
        <end position="728"/>
    </location>
</feature>
<dbReference type="PROSITE" id="PS50110">
    <property type="entry name" value="RESPONSE_REGULATORY"/>
    <property type="match status" value="1"/>
</dbReference>
<evidence type="ECO:0000256" key="8">
    <source>
        <dbReference type="SAM" id="SignalP"/>
    </source>
</evidence>
<dbReference type="PANTHER" id="PTHR45339">
    <property type="entry name" value="HYBRID SIGNAL TRANSDUCTION HISTIDINE KINASE J"/>
    <property type="match status" value="1"/>
</dbReference>
<dbReference type="InterPro" id="IPR019734">
    <property type="entry name" value="TPR_rpt"/>
</dbReference>
<protein>
    <recommendedName>
        <fullName evidence="2">histidine kinase</fullName>
        <ecNumber evidence="2">2.7.13.3</ecNumber>
    </recommendedName>
</protein>
<dbReference type="Gene3D" id="3.40.50.2300">
    <property type="match status" value="1"/>
</dbReference>
<feature type="repeat" description="TPR" evidence="6">
    <location>
        <begin position="200"/>
        <end position="233"/>
    </location>
</feature>
<feature type="transmembrane region" description="Helical" evidence="7">
    <location>
        <begin position="308"/>
        <end position="328"/>
    </location>
</feature>
<keyword evidence="11" id="KW-0808">Transferase</keyword>
<feature type="signal peptide" evidence="8">
    <location>
        <begin position="1"/>
        <end position="24"/>
    </location>
</feature>